<dbReference type="SMART" id="SM00065">
    <property type="entry name" value="GAF"/>
    <property type="match status" value="1"/>
</dbReference>
<dbReference type="InterPro" id="IPR017911">
    <property type="entry name" value="MacB-like_ATP-bd"/>
</dbReference>
<dbReference type="InterPro" id="IPR014324">
    <property type="entry name" value="ABC_heterocyst_DevA"/>
</dbReference>
<keyword evidence="6" id="KW-1185">Reference proteome</keyword>
<keyword evidence="2" id="KW-0547">Nucleotide-binding</keyword>
<dbReference type="GO" id="GO:0022857">
    <property type="term" value="F:transmembrane transporter activity"/>
    <property type="evidence" value="ECO:0007669"/>
    <property type="project" value="UniProtKB-ARBA"/>
</dbReference>
<dbReference type="CDD" id="cd03255">
    <property type="entry name" value="ABC_MJ0796_LolCDE_FtsE"/>
    <property type="match status" value="1"/>
</dbReference>
<keyword evidence="1" id="KW-0813">Transport</keyword>
<dbReference type="SUPFAM" id="SSF55781">
    <property type="entry name" value="GAF domain-like"/>
    <property type="match status" value="1"/>
</dbReference>
<sequence length="451" mass="49986">MALESTIVANQLSHYYGAGRLRRQILFDIYLEIQAGEIVIMTGPSGSGKTTLLTLMGGLRTVQEGSLQVLGQEMRGVSHGRLEKIRRQIGFIFQDHNLLSSLNAIKNVEMAAALYPISAKRSKAQAKAALEAVGLGKYLYSRPEQLSGGQKQRVAIARALVNKPQVILADEPTASLDGHTGREVVELMQQLAKQQGCTIILVTHDNRILDIADRIISLEDGRLSISKGEFLLGLSNLTSFILETDINAINNLISPLSASQFSDFLNKLNHELEQVVSSMNLLRDRSFNSKLQITFQAISLKIAQLLQAEQVTFFVVDHSRKILWSKNARGKDDQLISIEIPIDSGIAGYVATTGEILNIEDPYNDARFNPQVDRDTGCLTRNILCLPIVNDKNEVFAVVQALNKIGDSSFNHNDEEHFFELTQSLGFTVKSSILYTQKMYHSMTSSNHTSR</sequence>
<dbReference type="PROSITE" id="PS50893">
    <property type="entry name" value="ABC_TRANSPORTER_2"/>
    <property type="match status" value="1"/>
</dbReference>
<dbReference type="FunFam" id="3.40.50.300:FF:000032">
    <property type="entry name" value="Export ABC transporter ATP-binding protein"/>
    <property type="match status" value="1"/>
</dbReference>
<dbReference type="SMART" id="SM00382">
    <property type="entry name" value="AAA"/>
    <property type="match status" value="1"/>
</dbReference>
<evidence type="ECO:0000313" key="6">
    <source>
        <dbReference type="Proteomes" id="UP000481033"/>
    </source>
</evidence>
<dbReference type="EMBL" id="QXHD01000003">
    <property type="protein sequence ID" value="NEZ54838.1"/>
    <property type="molecule type" value="Genomic_DNA"/>
</dbReference>
<dbReference type="Proteomes" id="UP000481033">
    <property type="component" value="Unassembled WGS sequence"/>
</dbReference>
<dbReference type="Gene3D" id="3.30.450.40">
    <property type="match status" value="1"/>
</dbReference>
<dbReference type="Pfam" id="PF00005">
    <property type="entry name" value="ABC_tran"/>
    <property type="match status" value="1"/>
</dbReference>
<dbReference type="PROSITE" id="PS00211">
    <property type="entry name" value="ABC_TRANSPORTER_1"/>
    <property type="match status" value="1"/>
</dbReference>
<dbReference type="Gene3D" id="3.40.50.300">
    <property type="entry name" value="P-loop containing nucleotide triphosphate hydrolases"/>
    <property type="match status" value="1"/>
</dbReference>
<protein>
    <submittedName>
        <fullName evidence="5">ATP-binding cassette domain-containing protein</fullName>
    </submittedName>
</protein>
<dbReference type="SUPFAM" id="SSF52540">
    <property type="entry name" value="P-loop containing nucleoside triphosphate hydrolases"/>
    <property type="match status" value="1"/>
</dbReference>
<dbReference type="InterPro" id="IPR003018">
    <property type="entry name" value="GAF"/>
</dbReference>
<name>A0A6M0RF30_9CYAN</name>
<dbReference type="Pfam" id="PF01590">
    <property type="entry name" value="GAF"/>
    <property type="match status" value="1"/>
</dbReference>
<dbReference type="InterPro" id="IPR015854">
    <property type="entry name" value="ABC_transpr_LolD-like"/>
</dbReference>
<dbReference type="InterPro" id="IPR003439">
    <property type="entry name" value="ABC_transporter-like_ATP-bd"/>
</dbReference>
<evidence type="ECO:0000256" key="1">
    <source>
        <dbReference type="ARBA" id="ARBA00022448"/>
    </source>
</evidence>
<comment type="caution">
    <text evidence="5">The sequence shown here is derived from an EMBL/GenBank/DDBJ whole genome shotgun (WGS) entry which is preliminary data.</text>
</comment>
<dbReference type="GO" id="GO:0005886">
    <property type="term" value="C:plasma membrane"/>
    <property type="evidence" value="ECO:0007669"/>
    <property type="project" value="TreeGrafter"/>
</dbReference>
<evidence type="ECO:0000256" key="3">
    <source>
        <dbReference type="ARBA" id="ARBA00022840"/>
    </source>
</evidence>
<organism evidence="5 6">
    <name type="scientific">Adonisia turfae CCMR0081</name>
    <dbReference type="NCBI Taxonomy" id="2292702"/>
    <lineage>
        <taxon>Bacteria</taxon>
        <taxon>Bacillati</taxon>
        <taxon>Cyanobacteriota</taxon>
        <taxon>Adonisia</taxon>
        <taxon>Adonisia turfae</taxon>
    </lineage>
</organism>
<dbReference type="InterPro" id="IPR027417">
    <property type="entry name" value="P-loop_NTPase"/>
</dbReference>
<dbReference type="AlphaFoldDB" id="A0A6M0RF30"/>
<dbReference type="InterPro" id="IPR029016">
    <property type="entry name" value="GAF-like_dom_sf"/>
</dbReference>
<dbReference type="RefSeq" id="WP_163696503.1">
    <property type="nucleotide sequence ID" value="NZ_QXHD01000003.1"/>
</dbReference>
<evidence type="ECO:0000256" key="2">
    <source>
        <dbReference type="ARBA" id="ARBA00022741"/>
    </source>
</evidence>
<evidence type="ECO:0000259" key="4">
    <source>
        <dbReference type="PROSITE" id="PS50893"/>
    </source>
</evidence>
<dbReference type="NCBIfam" id="TIGR02982">
    <property type="entry name" value="heterocyst_DevA"/>
    <property type="match status" value="1"/>
</dbReference>
<dbReference type="InterPro" id="IPR017871">
    <property type="entry name" value="ABC_transporter-like_CS"/>
</dbReference>
<gene>
    <name evidence="5" type="ORF">DXZ20_03860</name>
</gene>
<reference evidence="5 6" key="1">
    <citation type="journal article" date="2020" name="Microb. Ecol.">
        <title>Ecogenomics of the Marine Benthic Filamentous Cyanobacterium Adonisia.</title>
        <authorList>
            <person name="Walter J.M."/>
            <person name="Coutinho F.H."/>
            <person name="Leomil L."/>
            <person name="Hargreaves P.I."/>
            <person name="Campeao M.E."/>
            <person name="Vieira V.V."/>
            <person name="Silva B.S."/>
            <person name="Fistarol G.O."/>
            <person name="Salomon P.S."/>
            <person name="Sawabe T."/>
            <person name="Mino S."/>
            <person name="Hosokawa M."/>
            <person name="Miyashita H."/>
            <person name="Maruyama F."/>
            <person name="van Verk M.C."/>
            <person name="Dutilh B.E."/>
            <person name="Thompson C.C."/>
            <person name="Thompson F.L."/>
        </authorList>
    </citation>
    <scope>NUCLEOTIDE SEQUENCE [LARGE SCALE GENOMIC DNA]</scope>
    <source>
        <strain evidence="5 6">CCMR0081</strain>
    </source>
</reference>
<feature type="domain" description="ABC transporter" evidence="4">
    <location>
        <begin position="7"/>
        <end position="245"/>
    </location>
</feature>
<evidence type="ECO:0000313" key="5">
    <source>
        <dbReference type="EMBL" id="NEZ54838.1"/>
    </source>
</evidence>
<dbReference type="PANTHER" id="PTHR24220">
    <property type="entry name" value="IMPORT ATP-BINDING PROTEIN"/>
    <property type="match status" value="1"/>
</dbReference>
<dbReference type="GO" id="GO:0016887">
    <property type="term" value="F:ATP hydrolysis activity"/>
    <property type="evidence" value="ECO:0007669"/>
    <property type="project" value="InterPro"/>
</dbReference>
<dbReference type="GO" id="GO:0098796">
    <property type="term" value="C:membrane protein complex"/>
    <property type="evidence" value="ECO:0007669"/>
    <property type="project" value="UniProtKB-ARBA"/>
</dbReference>
<dbReference type="PANTHER" id="PTHR24220:SF376">
    <property type="entry name" value="ABC TRANSPORTER"/>
    <property type="match status" value="1"/>
</dbReference>
<proteinExistence type="predicted"/>
<accession>A0A6M0RF30</accession>
<dbReference type="InterPro" id="IPR003593">
    <property type="entry name" value="AAA+_ATPase"/>
</dbReference>
<dbReference type="GO" id="GO:0005524">
    <property type="term" value="F:ATP binding"/>
    <property type="evidence" value="ECO:0007669"/>
    <property type="project" value="UniProtKB-KW"/>
</dbReference>
<keyword evidence="3 5" id="KW-0067">ATP-binding</keyword>